<sequence length="92" mass="10382">MEYCTVELYIILHQSKDKIGRKDVDESDQAGGKDNLFRKRRERTKTIETATTPQTNFLQGPIQGGASGKLKQKIKIIHPKDGIIRSNVNNIS</sequence>
<evidence type="ECO:0000313" key="2">
    <source>
        <dbReference type="EMBL" id="EUD64462.1"/>
    </source>
</evidence>
<name>W6ZU53_9APIC</name>
<gene>
    <name evidence="2" type="ORF">C922_05150</name>
</gene>
<evidence type="ECO:0000313" key="3">
    <source>
        <dbReference type="Proteomes" id="UP000030640"/>
    </source>
</evidence>
<feature type="region of interest" description="Disordered" evidence="1">
    <location>
        <begin position="19"/>
        <end position="39"/>
    </location>
</feature>
<dbReference type="GeneID" id="20040424"/>
<keyword evidence="3" id="KW-1185">Reference proteome</keyword>
<dbReference type="AlphaFoldDB" id="W6ZU53"/>
<dbReference type="Proteomes" id="UP000030640">
    <property type="component" value="Unassembled WGS sequence"/>
</dbReference>
<proteinExistence type="predicted"/>
<dbReference type="EMBL" id="KI965500">
    <property type="protein sequence ID" value="EUD64462.1"/>
    <property type="molecule type" value="Genomic_DNA"/>
</dbReference>
<dbReference type="VEuPathDB" id="PlasmoDB:C922_05150"/>
<dbReference type="RefSeq" id="XP_008818944.1">
    <property type="nucleotide sequence ID" value="XM_008820722.1"/>
</dbReference>
<evidence type="ECO:0000256" key="1">
    <source>
        <dbReference type="SAM" id="MobiDB-lite"/>
    </source>
</evidence>
<reference evidence="2 3" key="1">
    <citation type="submission" date="2013-02" db="EMBL/GenBank/DDBJ databases">
        <title>The Genome Sequence of Plasmodium inui San Antonio 1.</title>
        <authorList>
            <consortium name="The Broad Institute Genome Sequencing Platform"/>
            <consortium name="The Broad Institute Genome Sequencing Center for Infectious Disease"/>
            <person name="Neafsey D."/>
            <person name="Cheeseman I."/>
            <person name="Volkman S."/>
            <person name="Adams J."/>
            <person name="Walker B."/>
            <person name="Young S.K."/>
            <person name="Zeng Q."/>
            <person name="Gargeya S."/>
            <person name="Fitzgerald M."/>
            <person name="Haas B."/>
            <person name="Abouelleil A."/>
            <person name="Alvarado L."/>
            <person name="Arachchi H.M."/>
            <person name="Berlin A.M."/>
            <person name="Chapman S.B."/>
            <person name="Dewar J."/>
            <person name="Goldberg J."/>
            <person name="Griggs A."/>
            <person name="Gujja S."/>
            <person name="Hansen M."/>
            <person name="Howarth C."/>
            <person name="Imamovic A."/>
            <person name="Larimer J."/>
            <person name="McCowan C."/>
            <person name="Murphy C."/>
            <person name="Neiman D."/>
            <person name="Pearson M."/>
            <person name="Priest M."/>
            <person name="Roberts A."/>
            <person name="Saif S."/>
            <person name="Shea T."/>
            <person name="Sisk P."/>
            <person name="Sykes S."/>
            <person name="Wortman J."/>
            <person name="Nusbaum C."/>
            <person name="Birren B."/>
        </authorList>
    </citation>
    <scope>NUCLEOTIDE SEQUENCE [LARGE SCALE GENOMIC DNA]</scope>
    <source>
        <strain evidence="2 3">San Antonio 1</strain>
    </source>
</reference>
<organism evidence="2 3">
    <name type="scientific">Plasmodium inui San Antonio 1</name>
    <dbReference type="NCBI Taxonomy" id="1237626"/>
    <lineage>
        <taxon>Eukaryota</taxon>
        <taxon>Sar</taxon>
        <taxon>Alveolata</taxon>
        <taxon>Apicomplexa</taxon>
        <taxon>Aconoidasida</taxon>
        <taxon>Haemosporida</taxon>
        <taxon>Plasmodiidae</taxon>
        <taxon>Plasmodium</taxon>
        <taxon>Plasmodium (Plasmodium)</taxon>
    </lineage>
</organism>
<accession>W6ZU53</accession>
<protein>
    <submittedName>
        <fullName evidence="2">Uncharacterized protein</fullName>
    </submittedName>
</protein>